<reference evidence="1" key="1">
    <citation type="submission" date="2019-03" db="EMBL/GenBank/DDBJ databases">
        <title>WGS assembly of Setaria viridis.</title>
        <authorList>
            <person name="Huang P."/>
            <person name="Jenkins J."/>
            <person name="Grimwood J."/>
            <person name="Barry K."/>
            <person name="Healey A."/>
            <person name="Mamidi S."/>
            <person name="Sreedasyam A."/>
            <person name="Shu S."/>
            <person name="Feldman M."/>
            <person name="Wu J."/>
            <person name="Yu Y."/>
            <person name="Chen C."/>
            <person name="Johnson J."/>
            <person name="Rokhsar D."/>
            <person name="Baxter I."/>
            <person name="Schmutz J."/>
            <person name="Brutnell T."/>
            <person name="Kellogg E."/>
        </authorList>
    </citation>
    <scope>NUCLEOTIDE SEQUENCE [LARGE SCALE GENOMIC DNA]</scope>
</reference>
<dbReference type="Gramene" id="TKW37051">
    <property type="protein sequence ID" value="TKW37051"/>
    <property type="gene ID" value="SEVIR_1G022500v2"/>
</dbReference>
<gene>
    <name evidence="1" type="ORF">SEVIR_1G022500v2</name>
</gene>
<dbReference type="AlphaFoldDB" id="A0A4U6W3V0"/>
<organism evidence="1 2">
    <name type="scientific">Setaria viridis</name>
    <name type="common">Green bristlegrass</name>
    <name type="synonym">Setaria italica subsp. viridis</name>
    <dbReference type="NCBI Taxonomy" id="4556"/>
    <lineage>
        <taxon>Eukaryota</taxon>
        <taxon>Viridiplantae</taxon>
        <taxon>Streptophyta</taxon>
        <taxon>Embryophyta</taxon>
        <taxon>Tracheophyta</taxon>
        <taxon>Spermatophyta</taxon>
        <taxon>Magnoliopsida</taxon>
        <taxon>Liliopsida</taxon>
        <taxon>Poales</taxon>
        <taxon>Poaceae</taxon>
        <taxon>PACMAD clade</taxon>
        <taxon>Panicoideae</taxon>
        <taxon>Panicodae</taxon>
        <taxon>Paniceae</taxon>
        <taxon>Cenchrinae</taxon>
        <taxon>Setaria</taxon>
    </lineage>
</organism>
<proteinExistence type="predicted"/>
<dbReference type="Proteomes" id="UP000298652">
    <property type="component" value="Chromosome 1"/>
</dbReference>
<name>A0A4U6W3V0_SETVI</name>
<dbReference type="OMA" id="CWHELCA"/>
<evidence type="ECO:0000313" key="2">
    <source>
        <dbReference type="Proteomes" id="UP000298652"/>
    </source>
</evidence>
<evidence type="ECO:0000313" key="1">
    <source>
        <dbReference type="EMBL" id="TKW37051.1"/>
    </source>
</evidence>
<dbReference type="EMBL" id="CM016552">
    <property type="protein sequence ID" value="TKW37051.1"/>
    <property type="molecule type" value="Genomic_DNA"/>
</dbReference>
<protein>
    <submittedName>
        <fullName evidence="1">Uncharacterized protein</fullName>
    </submittedName>
</protein>
<sequence>MLTNISFWRAIVGDKLMDWRSLVAKMSHFQLSNEKDIFTWGLHRTGNQYLINQGTPFTSYLQGNVLATILGCNEDTREIIRLASRAMEIVALDIFIKNGWRNNNKITLIVFDHVCVQFP</sequence>
<keyword evidence="2" id="KW-1185">Reference proteome</keyword>
<accession>A0A4U6W3V0</accession>